<dbReference type="EMBL" id="CAJZBQ010000003">
    <property type="protein sequence ID" value="CAG9310831.1"/>
    <property type="molecule type" value="Genomic_DNA"/>
</dbReference>
<comment type="caution">
    <text evidence="2">The sequence shown here is derived from an EMBL/GenBank/DDBJ whole genome shotgun (WGS) entry which is preliminary data.</text>
</comment>
<evidence type="ECO:0000313" key="2">
    <source>
        <dbReference type="EMBL" id="CAG9310831.1"/>
    </source>
</evidence>
<reference evidence="2" key="1">
    <citation type="submission" date="2021-09" db="EMBL/GenBank/DDBJ databases">
        <authorList>
            <consortium name="AG Swart"/>
            <person name="Singh M."/>
            <person name="Singh A."/>
            <person name="Seah K."/>
            <person name="Emmerich C."/>
        </authorList>
    </citation>
    <scope>NUCLEOTIDE SEQUENCE</scope>
    <source>
        <strain evidence="2">ATCC30299</strain>
    </source>
</reference>
<sequence>MSFLKRVLSREPNKRDNSLSTSRSAVSIKAGNTLNITLQSAKINKRNSLRKIQTESSTNQLQINTKPPLSNRKVSFQLVKPEIPKFHISLKSLSTPVSIVSTPRSNKTTPKFLAKPNDFIEPEVESDIPTLKEYMENTTKTRANVSFADTATDSASKRSSREISRSFFEDNMSQTEKLPEKVGILKVKEKISPMKLKGILGAQLDKQMKIEKKLSSVIRDRACQNPILYGKKG</sequence>
<name>A0AAU9I8M5_9CILI</name>
<keyword evidence="3" id="KW-1185">Reference proteome</keyword>
<proteinExistence type="predicted"/>
<evidence type="ECO:0000256" key="1">
    <source>
        <dbReference type="SAM" id="MobiDB-lite"/>
    </source>
</evidence>
<gene>
    <name evidence="2" type="ORF">BSTOLATCC_MIC2545</name>
</gene>
<evidence type="ECO:0000313" key="3">
    <source>
        <dbReference type="Proteomes" id="UP001162131"/>
    </source>
</evidence>
<organism evidence="2 3">
    <name type="scientific">Blepharisma stoltei</name>
    <dbReference type="NCBI Taxonomy" id="1481888"/>
    <lineage>
        <taxon>Eukaryota</taxon>
        <taxon>Sar</taxon>
        <taxon>Alveolata</taxon>
        <taxon>Ciliophora</taxon>
        <taxon>Postciliodesmatophora</taxon>
        <taxon>Heterotrichea</taxon>
        <taxon>Heterotrichida</taxon>
        <taxon>Blepharismidae</taxon>
        <taxon>Blepharisma</taxon>
    </lineage>
</organism>
<accession>A0AAU9I8M5</accession>
<feature type="compositionally biased region" description="Basic and acidic residues" evidence="1">
    <location>
        <begin position="8"/>
        <end position="17"/>
    </location>
</feature>
<feature type="region of interest" description="Disordered" evidence="1">
    <location>
        <begin position="1"/>
        <end position="24"/>
    </location>
</feature>
<dbReference type="AlphaFoldDB" id="A0AAU9I8M5"/>
<protein>
    <submittedName>
        <fullName evidence="2">Uncharacterized protein</fullName>
    </submittedName>
</protein>
<dbReference type="Proteomes" id="UP001162131">
    <property type="component" value="Unassembled WGS sequence"/>
</dbReference>